<keyword evidence="6" id="KW-0472">Membrane</keyword>
<evidence type="ECO:0000256" key="4">
    <source>
        <dbReference type="PIRSR" id="PIRSR602401-1"/>
    </source>
</evidence>
<name>A0AAV1W760_LUPLU</name>
<dbReference type="InterPro" id="IPR017972">
    <property type="entry name" value="Cyt_P450_CS"/>
</dbReference>
<sequence>MKAKMDLHFLSLLKQVPYDMTKSTIYLSALLCFIISILLVLKLTRRSKFMNLPPSPPKLPIIGNLHQLGTLPHRSLRALSKKYGPLMFLHLGQTPTLIVSSADMSKEIAKTHDVVFSNRPETTAARIFLYGCKDVSFAEYGEEWRQKRKLCVLELLSLKRVRSFDSIRQEEVADLVNTIRKTCESKTSCVNLTEMLIAISNNISSRCVLGRKYDTKDGSSSFGVLGRKILMLFAAFSVGDYFPSLGWVDVLTGLIPEIKATFVALDAFFDEVIAEHNRRDMKGNDQVDNKDFVDILLQLQESGTLEFELTRDSLKAILTDMFIGGSDTTSTALEWTFAELIKNPNIMKRAQEEVRRVVGRKSKVDEDDINQMSYLKCVIKESLRLHPPVPLLVPRKTTSNVKLKGYEIPPKTMVLLNAWAIQRDPEVWENPEEFIPERFQSNQIDLKGQDFELIPFGIGRRGCPGISFGLASVEFIVANLLYWFNWKLPQSDGLIQEIDMKEMNGLTVAKKIPLHLEPTLYSSGFNL</sequence>
<evidence type="ECO:0000256" key="1">
    <source>
        <dbReference type="ARBA" id="ARBA00010617"/>
    </source>
</evidence>
<dbReference type="GO" id="GO:0020037">
    <property type="term" value="F:heme binding"/>
    <property type="evidence" value="ECO:0007669"/>
    <property type="project" value="InterPro"/>
</dbReference>
<feature type="binding site" description="axial binding residue" evidence="4">
    <location>
        <position position="463"/>
    </location>
    <ligand>
        <name>heme</name>
        <dbReference type="ChEBI" id="CHEBI:30413"/>
    </ligand>
    <ligandPart>
        <name>Fe</name>
        <dbReference type="ChEBI" id="CHEBI:18248"/>
    </ligandPart>
</feature>
<evidence type="ECO:0000256" key="2">
    <source>
        <dbReference type="ARBA" id="ARBA00022723"/>
    </source>
</evidence>
<evidence type="ECO:0008006" key="9">
    <source>
        <dbReference type="Google" id="ProtNLM"/>
    </source>
</evidence>
<dbReference type="InterPro" id="IPR002401">
    <property type="entry name" value="Cyt_P450_E_grp-I"/>
</dbReference>
<evidence type="ECO:0000256" key="6">
    <source>
        <dbReference type="SAM" id="Phobius"/>
    </source>
</evidence>
<dbReference type="InterPro" id="IPR001128">
    <property type="entry name" value="Cyt_P450"/>
</dbReference>
<dbReference type="GO" id="GO:0005506">
    <property type="term" value="F:iron ion binding"/>
    <property type="evidence" value="ECO:0007669"/>
    <property type="project" value="InterPro"/>
</dbReference>
<dbReference type="AlphaFoldDB" id="A0AAV1W760"/>
<proteinExistence type="inferred from homology"/>
<comment type="similarity">
    <text evidence="1 5">Belongs to the cytochrome P450 family.</text>
</comment>
<keyword evidence="6" id="KW-1133">Transmembrane helix</keyword>
<dbReference type="SUPFAM" id="SSF48264">
    <property type="entry name" value="Cytochrome P450"/>
    <property type="match status" value="1"/>
</dbReference>
<organism evidence="7 8">
    <name type="scientific">Lupinus luteus</name>
    <name type="common">European yellow lupine</name>
    <dbReference type="NCBI Taxonomy" id="3873"/>
    <lineage>
        <taxon>Eukaryota</taxon>
        <taxon>Viridiplantae</taxon>
        <taxon>Streptophyta</taxon>
        <taxon>Embryophyta</taxon>
        <taxon>Tracheophyta</taxon>
        <taxon>Spermatophyta</taxon>
        <taxon>Magnoliopsida</taxon>
        <taxon>eudicotyledons</taxon>
        <taxon>Gunneridae</taxon>
        <taxon>Pentapetalae</taxon>
        <taxon>rosids</taxon>
        <taxon>fabids</taxon>
        <taxon>Fabales</taxon>
        <taxon>Fabaceae</taxon>
        <taxon>Papilionoideae</taxon>
        <taxon>50 kb inversion clade</taxon>
        <taxon>genistoids sensu lato</taxon>
        <taxon>core genistoids</taxon>
        <taxon>Genisteae</taxon>
        <taxon>Lupinus</taxon>
    </lineage>
</organism>
<evidence type="ECO:0000256" key="5">
    <source>
        <dbReference type="RuleBase" id="RU000461"/>
    </source>
</evidence>
<keyword evidence="4 5" id="KW-0349">Heme</keyword>
<dbReference type="GO" id="GO:0004497">
    <property type="term" value="F:monooxygenase activity"/>
    <property type="evidence" value="ECO:0007669"/>
    <property type="project" value="UniProtKB-KW"/>
</dbReference>
<evidence type="ECO:0000256" key="3">
    <source>
        <dbReference type="ARBA" id="ARBA00023004"/>
    </source>
</evidence>
<keyword evidence="5" id="KW-0503">Monooxygenase</keyword>
<feature type="transmembrane region" description="Helical" evidence="6">
    <location>
        <begin position="23"/>
        <end position="41"/>
    </location>
</feature>
<dbReference type="Pfam" id="PF00067">
    <property type="entry name" value="p450"/>
    <property type="match status" value="1"/>
</dbReference>
<dbReference type="EMBL" id="CAXHTB010000004">
    <property type="protein sequence ID" value="CAL0305121.1"/>
    <property type="molecule type" value="Genomic_DNA"/>
</dbReference>
<keyword evidence="2 4" id="KW-0479">Metal-binding</keyword>
<gene>
    <name evidence="7" type="ORF">LLUT_LOCUS6181</name>
</gene>
<dbReference type="PRINTS" id="PR00385">
    <property type="entry name" value="P450"/>
</dbReference>
<dbReference type="PROSITE" id="PS00086">
    <property type="entry name" value="CYTOCHROME_P450"/>
    <property type="match status" value="1"/>
</dbReference>
<dbReference type="Proteomes" id="UP001497480">
    <property type="component" value="Unassembled WGS sequence"/>
</dbReference>
<comment type="cofactor">
    <cofactor evidence="4">
        <name>heme</name>
        <dbReference type="ChEBI" id="CHEBI:30413"/>
    </cofactor>
</comment>
<dbReference type="CDD" id="cd11072">
    <property type="entry name" value="CYP71-like"/>
    <property type="match status" value="1"/>
</dbReference>
<keyword evidence="5" id="KW-0560">Oxidoreductase</keyword>
<dbReference type="PRINTS" id="PR00463">
    <property type="entry name" value="EP450I"/>
</dbReference>
<comment type="caution">
    <text evidence="7">The sequence shown here is derived from an EMBL/GenBank/DDBJ whole genome shotgun (WGS) entry which is preliminary data.</text>
</comment>
<keyword evidence="3 4" id="KW-0408">Iron</keyword>
<dbReference type="GO" id="GO:0016705">
    <property type="term" value="F:oxidoreductase activity, acting on paired donors, with incorporation or reduction of molecular oxygen"/>
    <property type="evidence" value="ECO:0007669"/>
    <property type="project" value="InterPro"/>
</dbReference>
<keyword evidence="6" id="KW-0812">Transmembrane</keyword>
<dbReference type="FunFam" id="1.10.630.10:FF:000011">
    <property type="entry name" value="Cytochrome P450 83B1"/>
    <property type="match status" value="1"/>
</dbReference>
<dbReference type="InterPro" id="IPR036396">
    <property type="entry name" value="Cyt_P450_sf"/>
</dbReference>
<protein>
    <recommendedName>
        <fullName evidence="9">Cytochrome P450 71A1</fullName>
    </recommendedName>
</protein>
<accession>A0AAV1W760</accession>
<reference evidence="7 8" key="1">
    <citation type="submission" date="2024-03" db="EMBL/GenBank/DDBJ databases">
        <authorList>
            <person name="Martinez-Hernandez J."/>
        </authorList>
    </citation>
    <scope>NUCLEOTIDE SEQUENCE [LARGE SCALE GENOMIC DNA]</scope>
</reference>
<dbReference type="Gene3D" id="1.10.630.10">
    <property type="entry name" value="Cytochrome P450"/>
    <property type="match status" value="1"/>
</dbReference>
<dbReference type="PANTHER" id="PTHR47955:SF15">
    <property type="entry name" value="CYTOCHROME P450 71A2-LIKE"/>
    <property type="match status" value="1"/>
</dbReference>
<evidence type="ECO:0000313" key="7">
    <source>
        <dbReference type="EMBL" id="CAL0305121.1"/>
    </source>
</evidence>
<evidence type="ECO:0000313" key="8">
    <source>
        <dbReference type="Proteomes" id="UP001497480"/>
    </source>
</evidence>
<dbReference type="PANTHER" id="PTHR47955">
    <property type="entry name" value="CYTOCHROME P450 FAMILY 71 PROTEIN"/>
    <property type="match status" value="1"/>
</dbReference>
<keyword evidence="8" id="KW-1185">Reference proteome</keyword>